<dbReference type="PANTHER" id="PTHR30237:SF2">
    <property type="entry name" value="MUREIN TETRAPEPTIDE CARBOXYPEPTIDASE"/>
    <property type="match status" value="1"/>
</dbReference>
<dbReference type="Proteomes" id="UP000562027">
    <property type="component" value="Unassembled WGS sequence"/>
</dbReference>
<dbReference type="InterPro" id="IPR027478">
    <property type="entry name" value="LdcA_N"/>
</dbReference>
<keyword evidence="3" id="KW-0645">Protease</keyword>
<reference evidence="7 8" key="1">
    <citation type="submission" date="2020-08" db="EMBL/GenBank/DDBJ databases">
        <title>Functional genomics of gut bacteria from endangered species of beetles.</title>
        <authorList>
            <person name="Carlos-Shanley C."/>
        </authorList>
    </citation>
    <scope>NUCLEOTIDE SEQUENCE [LARGE SCALE GENOMIC DNA]</scope>
    <source>
        <strain evidence="7 8">S00239</strain>
    </source>
</reference>
<dbReference type="InterPro" id="IPR029062">
    <property type="entry name" value="Class_I_gatase-like"/>
</dbReference>
<dbReference type="PANTHER" id="PTHR30237">
    <property type="entry name" value="MURAMOYLTETRAPEPTIDE CARBOXYPEPTIDASE"/>
    <property type="match status" value="1"/>
</dbReference>
<name>A0A840LDA0_9BURK</name>
<dbReference type="GO" id="GO:0004180">
    <property type="term" value="F:carboxypeptidase activity"/>
    <property type="evidence" value="ECO:0007669"/>
    <property type="project" value="UniProtKB-KW"/>
</dbReference>
<keyword evidence="8" id="KW-1185">Reference proteome</keyword>
<evidence type="ECO:0000256" key="3">
    <source>
        <dbReference type="ARBA" id="ARBA00022670"/>
    </source>
</evidence>
<dbReference type="AlphaFoldDB" id="A0A840LDA0"/>
<feature type="domain" description="LD-carboxypeptidase C-terminal" evidence="6">
    <location>
        <begin position="105"/>
        <end position="229"/>
    </location>
</feature>
<dbReference type="Gene3D" id="3.40.50.10740">
    <property type="entry name" value="Class I glutamine amidotransferase-like"/>
    <property type="match status" value="1"/>
</dbReference>
<evidence type="ECO:0000313" key="8">
    <source>
        <dbReference type="Proteomes" id="UP000562027"/>
    </source>
</evidence>
<evidence type="ECO:0000259" key="6">
    <source>
        <dbReference type="Pfam" id="PF17676"/>
    </source>
</evidence>
<dbReference type="InterPro" id="IPR003507">
    <property type="entry name" value="S66_fam"/>
</dbReference>
<comment type="similarity">
    <text evidence="1">Belongs to the peptidase S66 family.</text>
</comment>
<evidence type="ECO:0000256" key="2">
    <source>
        <dbReference type="ARBA" id="ARBA00022645"/>
    </source>
</evidence>
<sequence length="244" mass="26353">MAAAEPKWFSGFSDLSTLQLPLALRAGWMSLHGPNLMELGAEALDETTAALWPTLFQNAPPVQCASLRWQAKGLDWQATPDAGWNLTETTRWRRLDGRAEPLRLRGRLIGGCLDTLGRIAGTAYGDLRGWSAQAGIGPHLLFLENCEMAPCELLRALYSLRLHGWFDGAAGLLVGRHAPAAVTAPELLSHEDAVREALVGLDELPVLIDADIGHVPPQLSLIQGESAELYWAPGELVLRQGAAA</sequence>
<keyword evidence="4" id="KW-0378">Hydrolase</keyword>
<gene>
    <name evidence="7" type="ORF">HNP55_004700</name>
</gene>
<proteinExistence type="inferred from homology"/>
<dbReference type="Gene3D" id="3.50.30.60">
    <property type="entry name" value="LD-carboxypeptidase A C-terminal domain-like"/>
    <property type="match status" value="1"/>
</dbReference>
<dbReference type="GO" id="GO:0008236">
    <property type="term" value="F:serine-type peptidase activity"/>
    <property type="evidence" value="ECO:0007669"/>
    <property type="project" value="UniProtKB-KW"/>
</dbReference>
<dbReference type="SUPFAM" id="SSF52317">
    <property type="entry name" value="Class I glutamine amidotransferase-like"/>
    <property type="match status" value="1"/>
</dbReference>
<keyword evidence="5" id="KW-0720">Serine protease</keyword>
<evidence type="ECO:0000256" key="1">
    <source>
        <dbReference type="ARBA" id="ARBA00010233"/>
    </source>
</evidence>
<evidence type="ECO:0000313" key="7">
    <source>
        <dbReference type="EMBL" id="MBB4846146.1"/>
    </source>
</evidence>
<accession>A0A840LDA0</accession>
<comment type="caution">
    <text evidence="7">The sequence shown here is derived from an EMBL/GenBank/DDBJ whole genome shotgun (WGS) entry which is preliminary data.</text>
</comment>
<organism evidence="7 8">
    <name type="scientific">Roseateles oligotrophus</name>
    <dbReference type="NCBI Taxonomy" id="1769250"/>
    <lineage>
        <taxon>Bacteria</taxon>
        <taxon>Pseudomonadati</taxon>
        <taxon>Pseudomonadota</taxon>
        <taxon>Betaproteobacteria</taxon>
        <taxon>Burkholderiales</taxon>
        <taxon>Sphaerotilaceae</taxon>
        <taxon>Roseateles</taxon>
    </lineage>
</organism>
<keyword evidence="2 7" id="KW-0121">Carboxypeptidase</keyword>
<dbReference type="InterPro" id="IPR027461">
    <property type="entry name" value="Carboxypeptidase_A_C_sf"/>
</dbReference>
<evidence type="ECO:0000256" key="5">
    <source>
        <dbReference type="ARBA" id="ARBA00022825"/>
    </source>
</evidence>
<dbReference type="EMBL" id="JACHLP010000015">
    <property type="protein sequence ID" value="MBB4846146.1"/>
    <property type="molecule type" value="Genomic_DNA"/>
</dbReference>
<evidence type="ECO:0000256" key="4">
    <source>
        <dbReference type="ARBA" id="ARBA00022801"/>
    </source>
</evidence>
<dbReference type="InterPro" id="IPR040921">
    <property type="entry name" value="Peptidase_S66C"/>
</dbReference>
<dbReference type="GO" id="GO:0006508">
    <property type="term" value="P:proteolysis"/>
    <property type="evidence" value="ECO:0007669"/>
    <property type="project" value="UniProtKB-KW"/>
</dbReference>
<protein>
    <submittedName>
        <fullName evidence="7">Muramoyltetrapeptide carboxypeptidase LdcA involved in peptidoglycan recycling</fullName>
    </submittedName>
</protein>
<dbReference type="Pfam" id="PF17676">
    <property type="entry name" value="Peptidase_S66C"/>
    <property type="match status" value="1"/>
</dbReference>
<dbReference type="SUPFAM" id="SSF141986">
    <property type="entry name" value="LD-carboxypeptidase A C-terminal domain-like"/>
    <property type="match status" value="1"/>
</dbReference>